<reference evidence="1 2" key="1">
    <citation type="submission" date="2017-06" db="EMBL/GenBank/DDBJ databases">
        <title>Ant-infecting Ophiocordyceps genomes reveal a high diversity of potential behavioral manipulation genes and a possible major role for enterotoxins.</title>
        <authorList>
            <person name="De Bekker C."/>
            <person name="Evans H.C."/>
            <person name="Brachmann A."/>
            <person name="Hughes D.P."/>
        </authorList>
    </citation>
    <scope>NUCLEOTIDE SEQUENCE [LARGE SCALE GENOMIC DNA]</scope>
    <source>
        <strain evidence="1 2">Map64</strain>
    </source>
</reference>
<gene>
    <name evidence="1" type="ORF">CDD81_1413</name>
</gene>
<organism evidence="1 2">
    <name type="scientific">Ophiocordyceps australis</name>
    <dbReference type="NCBI Taxonomy" id="1399860"/>
    <lineage>
        <taxon>Eukaryota</taxon>
        <taxon>Fungi</taxon>
        <taxon>Dikarya</taxon>
        <taxon>Ascomycota</taxon>
        <taxon>Pezizomycotina</taxon>
        <taxon>Sordariomycetes</taxon>
        <taxon>Hypocreomycetidae</taxon>
        <taxon>Hypocreales</taxon>
        <taxon>Ophiocordycipitaceae</taxon>
        <taxon>Ophiocordyceps</taxon>
    </lineage>
</organism>
<protein>
    <submittedName>
        <fullName evidence="1">Uncharacterized protein</fullName>
    </submittedName>
</protein>
<evidence type="ECO:0000313" key="2">
    <source>
        <dbReference type="Proteomes" id="UP000226192"/>
    </source>
</evidence>
<accession>A0A2C5XZ06</accession>
<evidence type="ECO:0000313" key="1">
    <source>
        <dbReference type="EMBL" id="PHH60623.1"/>
    </source>
</evidence>
<sequence>MSGQQTNIPDDMPIRSLSESLHSHLGEELRRRVSNNDDGDINGLKEILCTNKEVLIAREFNLNARHINKNLHGPFDIMQGLWDLRTGRKIPGFPRYPGSLWYLAEGELDRLCEALGITHEDLPRNSKMDRVLMVAGVSMIVIGQVRTIEEAYAFKP</sequence>
<dbReference type="OrthoDB" id="10400324at2759"/>
<keyword evidence="2" id="KW-1185">Reference proteome</keyword>
<dbReference type="Proteomes" id="UP000226192">
    <property type="component" value="Unassembled WGS sequence"/>
</dbReference>
<dbReference type="EMBL" id="NJET01000137">
    <property type="protein sequence ID" value="PHH60623.1"/>
    <property type="molecule type" value="Genomic_DNA"/>
</dbReference>
<name>A0A2C5XZ06_9HYPO</name>
<dbReference type="AlphaFoldDB" id="A0A2C5XZ06"/>
<comment type="caution">
    <text evidence="1">The sequence shown here is derived from an EMBL/GenBank/DDBJ whole genome shotgun (WGS) entry which is preliminary data.</text>
</comment>
<proteinExistence type="predicted"/>